<dbReference type="GO" id="GO:0015937">
    <property type="term" value="P:coenzyme A biosynthetic process"/>
    <property type="evidence" value="ECO:0007669"/>
    <property type="project" value="UniProtKB-KW"/>
</dbReference>
<organism evidence="5">
    <name type="scientific">Cladocopium goreaui</name>
    <dbReference type="NCBI Taxonomy" id="2562237"/>
    <lineage>
        <taxon>Eukaryota</taxon>
        <taxon>Sar</taxon>
        <taxon>Alveolata</taxon>
        <taxon>Dinophyceae</taxon>
        <taxon>Suessiales</taxon>
        <taxon>Symbiodiniaceae</taxon>
        <taxon>Cladocopium</taxon>
    </lineage>
</organism>
<evidence type="ECO:0000313" key="7">
    <source>
        <dbReference type="Proteomes" id="UP001152797"/>
    </source>
</evidence>
<evidence type="ECO:0000256" key="3">
    <source>
        <dbReference type="ARBA" id="ARBA00022993"/>
    </source>
</evidence>
<dbReference type="GO" id="GO:0004594">
    <property type="term" value="F:pantothenate kinase activity"/>
    <property type="evidence" value="ECO:0007669"/>
    <property type="project" value="TreeGrafter"/>
</dbReference>
<dbReference type="CDD" id="cd24086">
    <property type="entry name" value="ASKHA_NBD_PanK-II_euk"/>
    <property type="match status" value="1"/>
</dbReference>
<evidence type="ECO:0000313" key="5">
    <source>
        <dbReference type="EMBL" id="CAI4010085.1"/>
    </source>
</evidence>
<evidence type="ECO:0000256" key="1">
    <source>
        <dbReference type="ARBA" id="ARBA00022741"/>
    </source>
</evidence>
<dbReference type="AlphaFoldDB" id="A0A9P1DH48"/>
<dbReference type="Pfam" id="PF03630">
    <property type="entry name" value="Fumble"/>
    <property type="match status" value="1"/>
</dbReference>
<keyword evidence="6" id="KW-0808">Transferase</keyword>
<dbReference type="Gene3D" id="3.30.420.510">
    <property type="match status" value="1"/>
</dbReference>
<dbReference type="PANTHER" id="PTHR12280">
    <property type="entry name" value="PANTOTHENATE KINASE"/>
    <property type="match status" value="1"/>
</dbReference>
<dbReference type="OrthoDB" id="498611at2759"/>
<dbReference type="InterPro" id="IPR004567">
    <property type="entry name" value="Type_II_PanK"/>
</dbReference>
<keyword evidence="3" id="KW-0173">Coenzyme A biosynthesis</keyword>
<dbReference type="EMBL" id="CAMXCT010004713">
    <property type="protein sequence ID" value="CAI4010085.1"/>
    <property type="molecule type" value="Genomic_DNA"/>
</dbReference>
<keyword evidence="1" id="KW-0547">Nucleotide-binding</keyword>
<dbReference type="EMBL" id="CAMXCT020004713">
    <property type="protein sequence ID" value="CAL1163460.1"/>
    <property type="molecule type" value="Genomic_DNA"/>
</dbReference>
<reference evidence="6 7" key="2">
    <citation type="submission" date="2024-05" db="EMBL/GenBank/DDBJ databases">
        <authorList>
            <person name="Chen Y."/>
            <person name="Shah S."/>
            <person name="Dougan E. K."/>
            <person name="Thang M."/>
            <person name="Chan C."/>
        </authorList>
    </citation>
    <scope>NUCLEOTIDE SEQUENCE [LARGE SCALE GENOMIC DNA]</scope>
</reference>
<dbReference type="Gene3D" id="3.30.420.40">
    <property type="match status" value="1"/>
</dbReference>
<comment type="caution">
    <text evidence="5">The sequence shown here is derived from an EMBL/GenBank/DDBJ whole genome shotgun (WGS) entry which is preliminary data.</text>
</comment>
<dbReference type="GO" id="GO:0005634">
    <property type="term" value="C:nucleus"/>
    <property type="evidence" value="ECO:0007669"/>
    <property type="project" value="TreeGrafter"/>
</dbReference>
<dbReference type="PANTHER" id="PTHR12280:SF20">
    <property type="entry name" value="4'-PHOSPHOPANTETHEINE PHOSPHATASE"/>
    <property type="match status" value="1"/>
</dbReference>
<keyword evidence="2" id="KW-0067">ATP-binding</keyword>
<evidence type="ECO:0000256" key="4">
    <source>
        <dbReference type="SAM" id="MobiDB-lite"/>
    </source>
</evidence>
<dbReference type="GO" id="GO:0005524">
    <property type="term" value="F:ATP binding"/>
    <property type="evidence" value="ECO:0007669"/>
    <property type="project" value="UniProtKB-KW"/>
</dbReference>
<sequence>MRFLRLQLVELQKYPFGCVKSTHLERTPLPLETIAHTWTGRTGQRGLLNMGQTQSYEDESPVSGIPEDEYASLSTEELQALAEQRGLPVLGASPDRSLLQSLLRSYDIGRRAGGGDCSRSVGSHESDPSGRTSSKQVCSSVLSVLQKIRDAPGHMGCDIGGSLAKMVMAFPEGEDVVAFPEKFGTSGRCHRHLQMKLTMADQSYLLTFLSGATAQLEEAVEHLGDCRRQASESTAGYASHIRREPTSPGAASNSSEDARPFARTFSSWSDEVFSCSRKAHRRMATAGGGACKFASLFRDALRVELEPVREMRALVDGFLLLAPCNSMGTDSTGGSSELLNQDVFTINEDDMTVSKPWPDPLFPLILVIMGTGVSVLRVDSAQPGDFVRVGGTACGGGTFLGLARLLTSATSFEEALEMASLGDACNADKLVSDIYGDEGCSTLGLPGNLTASNFGKLGESTDRCCEKDLARSLLQMVTQQSVLLASAYARMAGCINRVFFAGGFVDEKNVIARRSIAANFRNLGGCAYFLRHSDFLGALGSLQGALRCAGDATPK</sequence>
<dbReference type="InterPro" id="IPR043129">
    <property type="entry name" value="ATPase_NBD"/>
</dbReference>
<keyword evidence="6" id="KW-0418">Kinase</keyword>
<dbReference type="SUPFAM" id="SSF53067">
    <property type="entry name" value="Actin-like ATPase domain"/>
    <property type="match status" value="2"/>
</dbReference>
<gene>
    <name evidence="5" type="ORF">C1SCF055_LOCUS35394</name>
</gene>
<proteinExistence type="predicted"/>
<keyword evidence="7" id="KW-1185">Reference proteome</keyword>
<dbReference type="Proteomes" id="UP001152797">
    <property type="component" value="Unassembled WGS sequence"/>
</dbReference>
<dbReference type="EMBL" id="CAMXCT030004713">
    <property type="protein sequence ID" value="CAL4797397.1"/>
    <property type="molecule type" value="Genomic_DNA"/>
</dbReference>
<feature type="region of interest" description="Disordered" evidence="4">
    <location>
        <begin position="112"/>
        <end position="134"/>
    </location>
</feature>
<protein>
    <submittedName>
        <fullName evidence="6">Pantothenate kinase</fullName>
    </submittedName>
</protein>
<dbReference type="GO" id="GO:0005829">
    <property type="term" value="C:cytosol"/>
    <property type="evidence" value="ECO:0007669"/>
    <property type="project" value="TreeGrafter"/>
</dbReference>
<feature type="region of interest" description="Disordered" evidence="4">
    <location>
        <begin position="234"/>
        <end position="257"/>
    </location>
</feature>
<name>A0A9P1DH48_9DINO</name>
<reference evidence="5" key="1">
    <citation type="submission" date="2022-10" db="EMBL/GenBank/DDBJ databases">
        <authorList>
            <person name="Chen Y."/>
            <person name="Dougan E. K."/>
            <person name="Chan C."/>
            <person name="Rhodes N."/>
            <person name="Thang M."/>
        </authorList>
    </citation>
    <scope>NUCLEOTIDE SEQUENCE</scope>
</reference>
<accession>A0A9P1DH48</accession>
<evidence type="ECO:0000313" key="6">
    <source>
        <dbReference type="EMBL" id="CAL4797397.1"/>
    </source>
</evidence>
<evidence type="ECO:0000256" key="2">
    <source>
        <dbReference type="ARBA" id="ARBA00022840"/>
    </source>
</evidence>